<evidence type="ECO:0000256" key="9">
    <source>
        <dbReference type="ARBA" id="ARBA00023136"/>
    </source>
</evidence>
<dbReference type="Proteomes" id="UP000019678">
    <property type="component" value="Unassembled WGS sequence"/>
</dbReference>
<evidence type="ECO:0000313" key="11">
    <source>
        <dbReference type="EMBL" id="EYF02917.1"/>
    </source>
</evidence>
<comment type="subcellular location">
    <subcellularLocation>
        <location evidence="1">Cell inner membrane</location>
    </subcellularLocation>
</comment>
<keyword evidence="9" id="KW-0472">Membrane</keyword>
<dbReference type="PANTHER" id="PTHR38831:SF2">
    <property type="entry name" value="TYPE II SECRETION SYSTEM PROTEIN K"/>
    <property type="match status" value="1"/>
</dbReference>
<keyword evidence="7" id="KW-0653">Protein transport</keyword>
<protein>
    <recommendedName>
        <fullName evidence="10">T2SS protein K first SAM-like domain-containing protein</fullName>
    </recommendedName>
</protein>
<evidence type="ECO:0000313" key="12">
    <source>
        <dbReference type="Proteomes" id="UP000019678"/>
    </source>
</evidence>
<organism evidence="11 12">
    <name type="scientific">Chondromyces apiculatus DSM 436</name>
    <dbReference type="NCBI Taxonomy" id="1192034"/>
    <lineage>
        <taxon>Bacteria</taxon>
        <taxon>Pseudomonadati</taxon>
        <taxon>Myxococcota</taxon>
        <taxon>Polyangia</taxon>
        <taxon>Polyangiales</taxon>
        <taxon>Polyangiaceae</taxon>
        <taxon>Chondromyces</taxon>
    </lineage>
</organism>
<evidence type="ECO:0000256" key="3">
    <source>
        <dbReference type="ARBA" id="ARBA00022448"/>
    </source>
</evidence>
<evidence type="ECO:0000256" key="7">
    <source>
        <dbReference type="ARBA" id="ARBA00022927"/>
    </source>
</evidence>
<dbReference type="Gene3D" id="1.10.40.60">
    <property type="entry name" value="EpsJ-like"/>
    <property type="match status" value="1"/>
</dbReference>
<evidence type="ECO:0000256" key="2">
    <source>
        <dbReference type="ARBA" id="ARBA00007246"/>
    </source>
</evidence>
<gene>
    <name evidence="11" type="ORF">CAP_6340</name>
</gene>
<reference evidence="11 12" key="1">
    <citation type="submission" date="2013-05" db="EMBL/GenBank/DDBJ databases">
        <title>Genome assembly of Chondromyces apiculatus DSM 436.</title>
        <authorList>
            <person name="Sharma G."/>
            <person name="Khatri I."/>
            <person name="Kaur C."/>
            <person name="Mayilraj S."/>
            <person name="Subramanian S."/>
        </authorList>
    </citation>
    <scope>NUCLEOTIDE SEQUENCE [LARGE SCALE GENOMIC DNA]</scope>
    <source>
        <strain evidence="11 12">DSM 436</strain>
    </source>
</reference>
<dbReference type="GO" id="GO:0009306">
    <property type="term" value="P:protein secretion"/>
    <property type="evidence" value="ECO:0007669"/>
    <property type="project" value="InterPro"/>
</dbReference>
<accession>A0A017T1P9</accession>
<keyword evidence="8" id="KW-1133">Transmembrane helix</keyword>
<evidence type="ECO:0000256" key="5">
    <source>
        <dbReference type="ARBA" id="ARBA00022519"/>
    </source>
</evidence>
<keyword evidence="6" id="KW-0812">Transmembrane</keyword>
<dbReference type="PANTHER" id="PTHR38831">
    <property type="entry name" value="TYPE II SECRETION SYSTEM PROTEIN K"/>
    <property type="match status" value="1"/>
</dbReference>
<dbReference type="InterPro" id="IPR038072">
    <property type="entry name" value="GspK_central_sf"/>
</dbReference>
<feature type="domain" description="T2SS protein K first SAM-like" evidence="10">
    <location>
        <begin position="173"/>
        <end position="245"/>
    </location>
</feature>
<comment type="similarity">
    <text evidence="2">Belongs to the GSP K family.</text>
</comment>
<dbReference type="eggNOG" id="COG3156">
    <property type="taxonomic scope" value="Bacteria"/>
</dbReference>
<name>A0A017T1P9_9BACT</name>
<evidence type="ECO:0000259" key="10">
    <source>
        <dbReference type="Pfam" id="PF21687"/>
    </source>
</evidence>
<proteinExistence type="inferred from homology"/>
<dbReference type="EMBL" id="ASRX01000053">
    <property type="protein sequence ID" value="EYF02917.1"/>
    <property type="molecule type" value="Genomic_DNA"/>
</dbReference>
<dbReference type="RefSeq" id="WP_231511748.1">
    <property type="nucleotide sequence ID" value="NZ_ASRX01000053.1"/>
</dbReference>
<dbReference type="InterPro" id="IPR049031">
    <property type="entry name" value="T2SSK_SAM-like_1st"/>
</dbReference>
<comment type="caution">
    <text evidence="11">The sequence shown here is derived from an EMBL/GenBank/DDBJ whole genome shotgun (WGS) entry which is preliminary data.</text>
</comment>
<dbReference type="InterPro" id="IPR005628">
    <property type="entry name" value="GspK"/>
</dbReference>
<evidence type="ECO:0000256" key="6">
    <source>
        <dbReference type="ARBA" id="ARBA00022692"/>
    </source>
</evidence>
<keyword evidence="12" id="KW-1185">Reference proteome</keyword>
<dbReference type="Pfam" id="PF21687">
    <property type="entry name" value="T2SSK_1st"/>
    <property type="match status" value="1"/>
</dbReference>
<keyword evidence="4" id="KW-1003">Cell membrane</keyword>
<evidence type="ECO:0000256" key="4">
    <source>
        <dbReference type="ARBA" id="ARBA00022475"/>
    </source>
</evidence>
<sequence length="452" mass="48057">MGAIAVLTVFLTELQEETSSELSAALADRDSLKAEYHARSAVNLARLVIAMEPTVRNALAPMFMLMGMQQSPQLPVWNYADMLIGPFNDASGSAAFTGIAGVDASTGKNLGITGGGRFELKIVDEDSKINVNLAAKGHLSFRDQGRLAQQLLALFNQEQYRPMFEGRDADGQFSDSTTICSAIIDWADYDDTINGCNPTATTAGAVATGAEDNFYQTIGQRYLRKNAAFDSLEELRMVRGMGDDFWATFVDPDSSNPSKRILTVWGKPQAAVNVNTANPATLLAIVCAYADPTTPLCVDPAQAAQFIMGLSLVQGMLQGAPVFGKGADFVNAVTGQGQGGGIGAMVLSSLGVQPVTINQALKKDFTAAVSTDSKFFSIYADGVVPGNKRETRVRIHAVIDITGAQALTEVAQGFPIMPTGGSTMVGSALTPQAYESQVRINPAGNVVYWRIE</sequence>
<evidence type="ECO:0000256" key="8">
    <source>
        <dbReference type="ARBA" id="ARBA00022989"/>
    </source>
</evidence>
<keyword evidence="5" id="KW-0997">Cell inner membrane</keyword>
<evidence type="ECO:0000256" key="1">
    <source>
        <dbReference type="ARBA" id="ARBA00004533"/>
    </source>
</evidence>
<dbReference type="GO" id="GO:0016020">
    <property type="term" value="C:membrane"/>
    <property type="evidence" value="ECO:0007669"/>
    <property type="project" value="InterPro"/>
</dbReference>
<dbReference type="AlphaFoldDB" id="A0A017T1P9"/>
<dbReference type="SUPFAM" id="SSF158544">
    <property type="entry name" value="GspK insert domain-like"/>
    <property type="match status" value="1"/>
</dbReference>
<dbReference type="STRING" id="1192034.CAP_6340"/>
<keyword evidence="3" id="KW-0813">Transport</keyword>